<accession>A0A0F9NRP9</accession>
<organism evidence="1">
    <name type="scientific">marine sediment metagenome</name>
    <dbReference type="NCBI Taxonomy" id="412755"/>
    <lineage>
        <taxon>unclassified sequences</taxon>
        <taxon>metagenomes</taxon>
        <taxon>ecological metagenomes</taxon>
    </lineage>
</organism>
<evidence type="ECO:0000313" key="1">
    <source>
        <dbReference type="EMBL" id="KKN22140.1"/>
    </source>
</evidence>
<name>A0A0F9NRP9_9ZZZZ</name>
<gene>
    <name evidence="1" type="ORF">LCGC14_0918320</name>
</gene>
<comment type="caution">
    <text evidence="1">The sequence shown here is derived from an EMBL/GenBank/DDBJ whole genome shotgun (WGS) entry which is preliminary data.</text>
</comment>
<protein>
    <submittedName>
        <fullName evidence="1">Uncharacterized protein</fullName>
    </submittedName>
</protein>
<reference evidence="1" key="1">
    <citation type="journal article" date="2015" name="Nature">
        <title>Complex archaea that bridge the gap between prokaryotes and eukaryotes.</title>
        <authorList>
            <person name="Spang A."/>
            <person name="Saw J.H."/>
            <person name="Jorgensen S.L."/>
            <person name="Zaremba-Niedzwiedzka K."/>
            <person name="Martijn J."/>
            <person name="Lind A.E."/>
            <person name="van Eijk R."/>
            <person name="Schleper C."/>
            <person name="Guy L."/>
            <person name="Ettema T.J."/>
        </authorList>
    </citation>
    <scope>NUCLEOTIDE SEQUENCE</scope>
</reference>
<dbReference type="EMBL" id="LAZR01003090">
    <property type="protein sequence ID" value="KKN22140.1"/>
    <property type="molecule type" value="Genomic_DNA"/>
</dbReference>
<sequence length="87" mass="9672">MTAPTLQFGNKDQIAEMKKRKKRKPIIKEHNASGAFDLKLCKACAKKVQNGTYEISFVFSKICDKDKNKILKVANKKFVAGGGVNIV</sequence>
<dbReference type="AlphaFoldDB" id="A0A0F9NRP9"/>
<proteinExistence type="predicted"/>